<keyword evidence="4 6" id="KW-1133">Transmembrane helix</keyword>
<dbReference type="RefSeq" id="WP_344992555.1">
    <property type="nucleotide sequence ID" value="NZ_BAABFR010000014.1"/>
</dbReference>
<dbReference type="PROSITE" id="PS50850">
    <property type="entry name" value="MFS"/>
    <property type="match status" value="1"/>
</dbReference>
<keyword evidence="5 6" id="KW-0472">Membrane</keyword>
<dbReference type="CDD" id="cd17324">
    <property type="entry name" value="MFS_NepI_like"/>
    <property type="match status" value="1"/>
</dbReference>
<dbReference type="PANTHER" id="PTHR43124:SF5">
    <property type="entry name" value="PURINE RIBONUCLEOSIDE EFFLUX PUMP NEPI"/>
    <property type="match status" value="1"/>
</dbReference>
<feature type="transmembrane region" description="Helical" evidence="6">
    <location>
        <begin position="54"/>
        <end position="73"/>
    </location>
</feature>
<dbReference type="PANTHER" id="PTHR43124">
    <property type="entry name" value="PURINE EFFLUX PUMP PBUE"/>
    <property type="match status" value="1"/>
</dbReference>
<evidence type="ECO:0000256" key="3">
    <source>
        <dbReference type="ARBA" id="ARBA00022692"/>
    </source>
</evidence>
<evidence type="ECO:0000256" key="1">
    <source>
        <dbReference type="ARBA" id="ARBA00004651"/>
    </source>
</evidence>
<sequence>MLTTPTGATRSGVRDNVVGLLSLSLATCLAVTTEMLPVGLLPSIGATFGVAPSTTGLLVTAFAGMVAAFSVPLAIATRRLPRKPLILATVSTYVASNVLISVAPTFAMVAVGRAVGGLAHALFFAVAIGYVFRLVEPGQVGRGLAIVAGGSTAGFVLGVPLSTVLGAAVGWRASFLVLAVVLALAIVGITRLLPPVGSGGPSERAESRTGRVDLGLVASSNMLTFVGHYTVYTYVSVVLVTAGARQAAIGPLLMVCGVCGLVGLWCTGRWIDRRMRATVLVVLMALAVSILGVGVAHRWLVGTVIAVAAWSGAFGGTPSMFQAAAGRAASGAPELAGAWINATSNLGIAAGALIGGSILRSGSAVAHLTLVGAVLVLTGSGVAAAARRAFSGALEGDARRDESRVREG</sequence>
<keyword evidence="9" id="KW-1185">Reference proteome</keyword>
<feature type="transmembrane region" description="Helical" evidence="6">
    <location>
        <begin position="214"/>
        <end position="235"/>
    </location>
</feature>
<dbReference type="Gene3D" id="1.20.1250.20">
    <property type="entry name" value="MFS general substrate transporter like domains"/>
    <property type="match status" value="1"/>
</dbReference>
<dbReference type="EMBL" id="BAABFR010000014">
    <property type="protein sequence ID" value="GAA4387842.1"/>
    <property type="molecule type" value="Genomic_DNA"/>
</dbReference>
<feature type="transmembrane region" description="Helical" evidence="6">
    <location>
        <begin position="247"/>
        <end position="265"/>
    </location>
</feature>
<dbReference type="Proteomes" id="UP001500635">
    <property type="component" value="Unassembled WGS sequence"/>
</dbReference>
<comment type="subcellular location">
    <subcellularLocation>
        <location evidence="1">Cell membrane</location>
        <topology evidence="1">Multi-pass membrane protein</topology>
    </subcellularLocation>
</comment>
<dbReference type="SUPFAM" id="SSF103473">
    <property type="entry name" value="MFS general substrate transporter"/>
    <property type="match status" value="1"/>
</dbReference>
<feature type="transmembrane region" description="Helical" evidence="6">
    <location>
        <begin position="175"/>
        <end position="193"/>
    </location>
</feature>
<dbReference type="InterPro" id="IPR050189">
    <property type="entry name" value="MFS_Efflux_Transporters"/>
</dbReference>
<dbReference type="Pfam" id="PF07690">
    <property type="entry name" value="MFS_1"/>
    <property type="match status" value="1"/>
</dbReference>
<comment type="caution">
    <text evidence="8">The sequence shown here is derived from an EMBL/GenBank/DDBJ whole genome shotgun (WGS) entry which is preliminary data.</text>
</comment>
<keyword evidence="3 6" id="KW-0812">Transmembrane</keyword>
<organism evidence="8 9">
    <name type="scientific">Tsukamurella soli</name>
    <dbReference type="NCBI Taxonomy" id="644556"/>
    <lineage>
        <taxon>Bacteria</taxon>
        <taxon>Bacillati</taxon>
        <taxon>Actinomycetota</taxon>
        <taxon>Actinomycetes</taxon>
        <taxon>Mycobacteriales</taxon>
        <taxon>Tsukamurellaceae</taxon>
        <taxon>Tsukamurella</taxon>
    </lineage>
</organism>
<feature type="transmembrane region" description="Helical" evidence="6">
    <location>
        <begin position="144"/>
        <end position="169"/>
    </location>
</feature>
<proteinExistence type="predicted"/>
<feature type="transmembrane region" description="Helical" evidence="6">
    <location>
        <begin position="85"/>
        <end position="108"/>
    </location>
</feature>
<feature type="domain" description="Major facilitator superfamily (MFS) profile" evidence="7">
    <location>
        <begin position="19"/>
        <end position="391"/>
    </location>
</feature>
<evidence type="ECO:0000256" key="6">
    <source>
        <dbReference type="SAM" id="Phobius"/>
    </source>
</evidence>
<gene>
    <name evidence="8" type="ORF">GCM10023147_12790</name>
</gene>
<feature type="transmembrane region" description="Helical" evidence="6">
    <location>
        <begin position="114"/>
        <end position="132"/>
    </location>
</feature>
<evidence type="ECO:0000256" key="4">
    <source>
        <dbReference type="ARBA" id="ARBA00022989"/>
    </source>
</evidence>
<keyword evidence="2" id="KW-1003">Cell membrane</keyword>
<name>A0ABP8JAM2_9ACTN</name>
<protein>
    <submittedName>
        <fullName evidence="8">MFS transporter</fullName>
    </submittedName>
</protein>
<dbReference type="InterPro" id="IPR036259">
    <property type="entry name" value="MFS_trans_sf"/>
</dbReference>
<reference evidence="9" key="1">
    <citation type="journal article" date="2019" name="Int. J. Syst. Evol. Microbiol.">
        <title>The Global Catalogue of Microorganisms (GCM) 10K type strain sequencing project: providing services to taxonomists for standard genome sequencing and annotation.</title>
        <authorList>
            <consortium name="The Broad Institute Genomics Platform"/>
            <consortium name="The Broad Institute Genome Sequencing Center for Infectious Disease"/>
            <person name="Wu L."/>
            <person name="Ma J."/>
        </authorList>
    </citation>
    <scope>NUCLEOTIDE SEQUENCE [LARGE SCALE GENOMIC DNA]</scope>
    <source>
        <strain evidence="9">JCM 17688</strain>
    </source>
</reference>
<evidence type="ECO:0000313" key="8">
    <source>
        <dbReference type="EMBL" id="GAA4387842.1"/>
    </source>
</evidence>
<evidence type="ECO:0000256" key="5">
    <source>
        <dbReference type="ARBA" id="ARBA00023136"/>
    </source>
</evidence>
<feature type="transmembrane region" description="Helical" evidence="6">
    <location>
        <begin position="338"/>
        <end position="359"/>
    </location>
</feature>
<feature type="transmembrane region" description="Helical" evidence="6">
    <location>
        <begin position="277"/>
        <end position="293"/>
    </location>
</feature>
<dbReference type="InterPro" id="IPR020846">
    <property type="entry name" value="MFS_dom"/>
</dbReference>
<feature type="transmembrane region" description="Helical" evidence="6">
    <location>
        <begin position="365"/>
        <end position="386"/>
    </location>
</feature>
<accession>A0ABP8JAM2</accession>
<evidence type="ECO:0000256" key="2">
    <source>
        <dbReference type="ARBA" id="ARBA00022475"/>
    </source>
</evidence>
<evidence type="ECO:0000259" key="7">
    <source>
        <dbReference type="PROSITE" id="PS50850"/>
    </source>
</evidence>
<evidence type="ECO:0000313" key="9">
    <source>
        <dbReference type="Proteomes" id="UP001500635"/>
    </source>
</evidence>
<dbReference type="InterPro" id="IPR011701">
    <property type="entry name" value="MFS"/>
</dbReference>